<keyword evidence="4" id="KW-0812">Transmembrane</keyword>
<evidence type="ECO:0000256" key="4">
    <source>
        <dbReference type="ARBA" id="ARBA00022692"/>
    </source>
</evidence>
<reference evidence="10" key="1">
    <citation type="submission" date="2014-08" db="EMBL/GenBank/DDBJ databases">
        <authorList>
            <person name="Sharma Rahul"/>
            <person name="Thines Marco"/>
        </authorList>
    </citation>
    <scope>NUCLEOTIDE SEQUENCE</scope>
</reference>
<evidence type="ECO:0000256" key="7">
    <source>
        <dbReference type="ARBA" id="ARBA00023128"/>
    </source>
</evidence>
<sequence length="362" mass="39475">MASTLPANGDLVDLSADRYDLTTYIGRLKHFYTVTSPLTLLAPVSKLEQSSAAVKKAQERIDEAKGRPVWVGRAERDQFWKDKQLVDSSIHPDTGKAVPLLFRMSAFVPTNLVICAGMLTPNPSLRTLIFWQWANQSLNVAVNYNNANKSISLSTQELLTAYTSATLTSVLIAVSLSRMVPKIPNSVISQSGKELLGKMVPFASVASAGVVNISCIRWKEIRDGITVFRLNRTEPPQGAPDAKPIETKEELGKSSVAGTRAVGQSAASRVLTNIPTLIFPPLIMTALAARGAFQGPRKVLWENLSQLSILGASLYFFLPPSIAVFPQRASVSLGKLEKDKFERFARAENGGLDEKVFFNKGL</sequence>
<comment type="subcellular location">
    <subcellularLocation>
        <location evidence="1">Mitochondrion membrane</location>
        <topology evidence="1">Multi-pass membrane protein</topology>
    </subcellularLocation>
</comment>
<evidence type="ECO:0000256" key="6">
    <source>
        <dbReference type="ARBA" id="ARBA00022989"/>
    </source>
</evidence>
<evidence type="ECO:0000256" key="1">
    <source>
        <dbReference type="ARBA" id="ARBA00004225"/>
    </source>
</evidence>
<evidence type="ECO:0000256" key="2">
    <source>
        <dbReference type="ARBA" id="ARBA00005974"/>
    </source>
</evidence>
<dbReference type="GO" id="GO:1990542">
    <property type="term" value="P:mitochondrial transmembrane transport"/>
    <property type="evidence" value="ECO:0007669"/>
    <property type="project" value="TreeGrafter"/>
</dbReference>
<keyword evidence="8" id="KW-0472">Membrane</keyword>
<dbReference type="AlphaFoldDB" id="A0A0F7SMA2"/>
<dbReference type="Pfam" id="PF03820">
    <property type="entry name" value="SFXNs"/>
    <property type="match status" value="1"/>
</dbReference>
<evidence type="ECO:0000313" key="10">
    <source>
        <dbReference type="EMBL" id="CDZ98604.1"/>
    </source>
</evidence>
<dbReference type="GO" id="GO:0005743">
    <property type="term" value="C:mitochondrial inner membrane"/>
    <property type="evidence" value="ECO:0007669"/>
    <property type="project" value="TreeGrafter"/>
</dbReference>
<evidence type="ECO:0000313" key="9">
    <source>
        <dbReference type="EMBL" id="AOR51680.1"/>
    </source>
</evidence>
<organism evidence="10">
    <name type="scientific">Phaffia rhodozyma</name>
    <name type="common">Yeast</name>
    <name type="synonym">Xanthophyllomyces dendrorhous</name>
    <dbReference type="NCBI Taxonomy" id="264483"/>
    <lineage>
        <taxon>Eukaryota</taxon>
        <taxon>Fungi</taxon>
        <taxon>Dikarya</taxon>
        <taxon>Basidiomycota</taxon>
        <taxon>Agaricomycotina</taxon>
        <taxon>Tremellomycetes</taxon>
        <taxon>Cystofilobasidiales</taxon>
        <taxon>Mrakiaceae</taxon>
        <taxon>Phaffia</taxon>
    </lineage>
</organism>
<evidence type="ECO:0000256" key="5">
    <source>
        <dbReference type="ARBA" id="ARBA00022970"/>
    </source>
</evidence>
<reference evidence="9" key="2">
    <citation type="journal article" date="2016" name="Microb. Cell Fact.">
        <title>Regulation of carotenogenesis in the red yeast Xanthophyllomyces dendrorhous: the role of the transcriptional co-repressor complex Cyc8-Tup1 involved in catabolic repression.</title>
        <authorList>
            <person name="Cordova P."/>
            <person name="Alcaino J."/>
            <person name="Bravo N."/>
            <person name="Barahona S."/>
            <person name="Sepulveda D."/>
            <person name="Fernandez-Lobato M."/>
            <person name="Baeza M."/>
            <person name="Cifuentes V."/>
        </authorList>
    </citation>
    <scope>NUCLEOTIDE SEQUENCE</scope>
    <source>
        <strain evidence="9">UCD 67-385</strain>
    </source>
</reference>
<dbReference type="EMBL" id="LN483345">
    <property type="protein sequence ID" value="CDZ98604.1"/>
    <property type="molecule type" value="Genomic_DNA"/>
</dbReference>
<keyword evidence="6" id="KW-1133">Transmembrane helix</keyword>
<keyword evidence="7" id="KW-0496">Mitochondrion</keyword>
<dbReference type="GO" id="GO:0006865">
    <property type="term" value="P:amino acid transport"/>
    <property type="evidence" value="ECO:0007669"/>
    <property type="project" value="UniProtKB-KW"/>
</dbReference>
<gene>
    <name evidence="9" type="primary">MTC1</name>
</gene>
<dbReference type="InterPro" id="IPR004686">
    <property type="entry name" value="Mtc"/>
</dbReference>
<accession>A0A0F7SMA2</accession>
<evidence type="ECO:0000256" key="3">
    <source>
        <dbReference type="ARBA" id="ARBA00022448"/>
    </source>
</evidence>
<dbReference type="EMBL" id="KX517856">
    <property type="protein sequence ID" value="AOR51680.1"/>
    <property type="molecule type" value="mRNA"/>
</dbReference>
<dbReference type="PANTHER" id="PTHR11153:SF6">
    <property type="entry name" value="SIDEROFLEXIN-5"/>
    <property type="match status" value="1"/>
</dbReference>
<proteinExistence type="evidence at transcript level"/>
<comment type="similarity">
    <text evidence="2">Belongs to the sideroflexin family.</text>
</comment>
<keyword evidence="5" id="KW-0029">Amino-acid transport</keyword>
<evidence type="ECO:0000256" key="8">
    <source>
        <dbReference type="ARBA" id="ARBA00023136"/>
    </source>
</evidence>
<dbReference type="PANTHER" id="PTHR11153">
    <property type="entry name" value="SIDEROFLEXIN"/>
    <property type="match status" value="1"/>
</dbReference>
<name>A0A0F7SMA2_PHARH</name>
<dbReference type="GO" id="GO:0015075">
    <property type="term" value="F:monoatomic ion transmembrane transporter activity"/>
    <property type="evidence" value="ECO:0007669"/>
    <property type="project" value="InterPro"/>
</dbReference>
<keyword evidence="3" id="KW-0813">Transport</keyword>
<protein>
    <submittedName>
        <fullName evidence="9">Mitochondrial carrier protein</fullName>
    </submittedName>
    <submittedName>
        <fullName evidence="10">Mitochondrion protein</fullName>
    </submittedName>
</protein>